<dbReference type="RefSeq" id="WP_100161861.1">
    <property type="nucleotide sequence ID" value="NZ_PGTB01000016.1"/>
</dbReference>
<evidence type="ECO:0000256" key="2">
    <source>
        <dbReference type="ARBA" id="ARBA00022695"/>
    </source>
</evidence>
<keyword evidence="1 5" id="KW-0808">Transferase</keyword>
<dbReference type="OrthoDB" id="9788272at2"/>
<dbReference type="EMBL" id="PGTB01000016">
    <property type="protein sequence ID" value="PJE37381.1"/>
    <property type="molecule type" value="Genomic_DNA"/>
</dbReference>
<evidence type="ECO:0000313" key="6">
    <source>
        <dbReference type="Proteomes" id="UP000231553"/>
    </source>
</evidence>
<proteinExistence type="predicted"/>
<evidence type="ECO:0000256" key="3">
    <source>
        <dbReference type="ARBA" id="ARBA00022842"/>
    </source>
</evidence>
<name>A0A2M8J3M3_9RHOB</name>
<dbReference type="Proteomes" id="UP000231553">
    <property type="component" value="Unassembled WGS sequence"/>
</dbReference>
<organism evidence="5 6">
    <name type="scientific">Pseudooceanicola lipolyticus</name>
    <dbReference type="NCBI Taxonomy" id="2029104"/>
    <lineage>
        <taxon>Bacteria</taxon>
        <taxon>Pseudomonadati</taxon>
        <taxon>Pseudomonadota</taxon>
        <taxon>Alphaproteobacteria</taxon>
        <taxon>Rhodobacterales</taxon>
        <taxon>Paracoccaceae</taxon>
        <taxon>Pseudooceanicola</taxon>
    </lineage>
</organism>
<gene>
    <name evidence="5" type="ORF">CVM52_07355</name>
</gene>
<reference evidence="5 6" key="1">
    <citation type="journal article" date="2018" name="Int. J. Syst. Evol. Microbiol.">
        <title>Pseudooceanicola lipolyticus sp. nov., a marine alphaproteobacterium, reclassification of Oceanicola flagellatus as Pseudooceanicola flagellatus comb. nov. and emended description of the genus Pseudooceanicola.</title>
        <authorList>
            <person name="Huang M.-M."/>
            <person name="Guo L.-L."/>
            <person name="Wu Y.-H."/>
            <person name="Lai Q.-L."/>
            <person name="Shao Z.-Z."/>
            <person name="Wang C.-S."/>
            <person name="Wu M."/>
            <person name="Xu X.-W."/>
        </authorList>
    </citation>
    <scope>NUCLEOTIDE SEQUENCE [LARGE SCALE GENOMIC DNA]</scope>
    <source>
        <strain evidence="5 6">157</strain>
    </source>
</reference>
<evidence type="ECO:0000256" key="1">
    <source>
        <dbReference type="ARBA" id="ARBA00022679"/>
    </source>
</evidence>
<dbReference type="InterPro" id="IPR050065">
    <property type="entry name" value="GlmU-like"/>
</dbReference>
<feature type="domain" description="MobA-like NTP transferase" evidence="4">
    <location>
        <begin position="7"/>
        <end position="129"/>
    </location>
</feature>
<dbReference type="PANTHER" id="PTHR43584:SF8">
    <property type="entry name" value="N-ACETYLMURAMATE ALPHA-1-PHOSPHATE URIDYLYLTRANSFERASE"/>
    <property type="match status" value="1"/>
</dbReference>
<evidence type="ECO:0000313" key="5">
    <source>
        <dbReference type="EMBL" id="PJE37381.1"/>
    </source>
</evidence>
<comment type="caution">
    <text evidence="5">The sequence shown here is derived from an EMBL/GenBank/DDBJ whole genome shotgun (WGS) entry which is preliminary data.</text>
</comment>
<keyword evidence="2" id="KW-0548">Nucleotidyltransferase</keyword>
<dbReference type="InterPro" id="IPR025877">
    <property type="entry name" value="MobA-like_NTP_Trfase"/>
</dbReference>
<dbReference type="AlphaFoldDB" id="A0A2M8J3M3"/>
<dbReference type="Gene3D" id="3.90.550.10">
    <property type="entry name" value="Spore Coat Polysaccharide Biosynthesis Protein SpsA, Chain A"/>
    <property type="match status" value="1"/>
</dbReference>
<evidence type="ECO:0000259" key="4">
    <source>
        <dbReference type="Pfam" id="PF12804"/>
    </source>
</evidence>
<protein>
    <submittedName>
        <fullName evidence="5">Nucleotidyltransferase</fullName>
    </submittedName>
</protein>
<keyword evidence="3" id="KW-0460">Magnesium</keyword>
<keyword evidence="6" id="KW-1185">Reference proteome</keyword>
<sequence>MLDTVMLFAAGFGTRMGVLTRDRPKPLIEVAGQPLIDHALELVEAAGVPNRVANLHYKAEMLAAHLQPRGVNLSLESPQILDTGGGLKAALPLTGPGPLFTMNTDVIWSGPNPLDLLRATWQPDSMDALLMCVPLENTIGRKAPGDFALDRAGKITRGGDLVYGGLQILKTQDVARHDETVFSLNAIWDVLAARGRLFGAVYPGRWCDIGHPEGIRLAEALLSEPHV</sequence>
<dbReference type="InterPro" id="IPR029044">
    <property type="entry name" value="Nucleotide-diphossugar_trans"/>
</dbReference>
<dbReference type="PANTHER" id="PTHR43584">
    <property type="entry name" value="NUCLEOTIDYL TRANSFERASE"/>
    <property type="match status" value="1"/>
</dbReference>
<dbReference type="Pfam" id="PF12804">
    <property type="entry name" value="NTP_transf_3"/>
    <property type="match status" value="1"/>
</dbReference>
<dbReference type="GO" id="GO:0016779">
    <property type="term" value="F:nucleotidyltransferase activity"/>
    <property type="evidence" value="ECO:0007669"/>
    <property type="project" value="UniProtKB-KW"/>
</dbReference>
<dbReference type="CDD" id="cd06422">
    <property type="entry name" value="NTP_transferase_like_1"/>
    <property type="match status" value="1"/>
</dbReference>
<accession>A0A2M8J3M3</accession>
<dbReference type="SUPFAM" id="SSF53448">
    <property type="entry name" value="Nucleotide-diphospho-sugar transferases"/>
    <property type="match status" value="1"/>
</dbReference>